<dbReference type="Pfam" id="PF26325">
    <property type="entry name" value="YhjD"/>
    <property type="match status" value="1"/>
</dbReference>
<name>A0A9X2BNK3_9BACL</name>
<evidence type="ECO:0000313" key="2">
    <source>
        <dbReference type="Proteomes" id="UP001139534"/>
    </source>
</evidence>
<dbReference type="AlphaFoldDB" id="A0A9X2BNK3"/>
<keyword evidence="2" id="KW-1185">Reference proteome</keyword>
<dbReference type="Proteomes" id="UP001139534">
    <property type="component" value="Unassembled WGS sequence"/>
</dbReference>
<reference evidence="1" key="1">
    <citation type="submission" date="2022-04" db="EMBL/GenBank/DDBJ databases">
        <authorList>
            <person name="Seo M.-J."/>
        </authorList>
    </citation>
    <scope>NUCLEOTIDE SEQUENCE</scope>
    <source>
        <strain evidence="1">MBLB2552</strain>
    </source>
</reference>
<dbReference type="RefSeq" id="WP_248550386.1">
    <property type="nucleotide sequence ID" value="NZ_JALPRK010000002.1"/>
</dbReference>
<evidence type="ECO:0000313" key="1">
    <source>
        <dbReference type="EMBL" id="MCK8486153.1"/>
    </source>
</evidence>
<dbReference type="EMBL" id="JALPRK010000002">
    <property type="protein sequence ID" value="MCK8486153.1"/>
    <property type="molecule type" value="Genomic_DNA"/>
</dbReference>
<gene>
    <name evidence="1" type="ORF">M0651_03090</name>
</gene>
<proteinExistence type="predicted"/>
<comment type="caution">
    <text evidence="1">The sequence shown here is derived from an EMBL/GenBank/DDBJ whole genome shotgun (WGS) entry which is preliminary data.</text>
</comment>
<organism evidence="1 2">
    <name type="scientific">Paenibacillus mellifer</name>
    <dbReference type="NCBI Taxonomy" id="2937794"/>
    <lineage>
        <taxon>Bacteria</taxon>
        <taxon>Bacillati</taxon>
        <taxon>Bacillota</taxon>
        <taxon>Bacilli</taxon>
        <taxon>Bacillales</taxon>
        <taxon>Paenibacillaceae</taxon>
        <taxon>Paenibacillus</taxon>
    </lineage>
</organism>
<accession>A0A9X2BNK3</accession>
<dbReference type="InterPro" id="IPR058600">
    <property type="entry name" value="YhjD-like"/>
</dbReference>
<protein>
    <submittedName>
        <fullName evidence="1">Uncharacterized protein</fullName>
    </submittedName>
</protein>
<sequence length="128" mass="14830">MSPVPWQTQEEAEMIKQYVLLPLLLDALERDRRILASASLKLPQVYKGLFNLLQNAATADLTRVRQSMREHGLKVFEERRTNLGIEARYLCRGYTYEFSMLWGLVKAELTSRLCAYLGIDVRKEGMFS</sequence>